<dbReference type="SMART" id="SM00479">
    <property type="entry name" value="EXOIII"/>
    <property type="match status" value="1"/>
</dbReference>
<dbReference type="GO" id="GO:0003676">
    <property type="term" value="F:nucleic acid binding"/>
    <property type="evidence" value="ECO:0007669"/>
    <property type="project" value="InterPro"/>
</dbReference>
<keyword evidence="4" id="KW-0269">Exonuclease</keyword>
<gene>
    <name evidence="6" type="primary">orn</name>
    <name evidence="6" type="ORF">NARRFE1_00780</name>
</gene>
<dbReference type="EMBL" id="AP018161">
    <property type="protein sequence ID" value="BBA85028.1"/>
    <property type="molecule type" value="Genomic_DNA"/>
</dbReference>
<feature type="domain" description="Exonuclease" evidence="5">
    <location>
        <begin position="5"/>
        <end position="178"/>
    </location>
</feature>
<evidence type="ECO:0000259" key="5">
    <source>
        <dbReference type="SMART" id="SM00479"/>
    </source>
</evidence>
<dbReference type="RefSeq" id="WP_172597155.1">
    <property type="nucleotide sequence ID" value="NZ_AP018161.1"/>
</dbReference>
<keyword evidence="2" id="KW-0540">Nuclease</keyword>
<accession>A0A2Z5T3Q9</accession>
<organism evidence="6 7">
    <name type="scientific">endosymbiont of Rhynchophorus ferrugineus</name>
    <dbReference type="NCBI Taxonomy" id="1972133"/>
    <lineage>
        <taxon>Bacteria</taxon>
        <taxon>Pseudomonadati</taxon>
        <taxon>Pseudomonadota</taxon>
        <taxon>Gammaproteobacteria</taxon>
        <taxon>Candidatus Nardonella</taxon>
    </lineage>
</organism>
<keyword evidence="7" id="KW-1185">Reference proteome</keyword>
<dbReference type="CDD" id="cd06135">
    <property type="entry name" value="Orn"/>
    <property type="match status" value="1"/>
</dbReference>
<dbReference type="GO" id="GO:0006259">
    <property type="term" value="P:DNA metabolic process"/>
    <property type="evidence" value="ECO:0007669"/>
    <property type="project" value="UniProtKB-ARBA"/>
</dbReference>
<dbReference type="InterPro" id="IPR022894">
    <property type="entry name" value="Oligoribonuclease"/>
</dbReference>
<dbReference type="InterPro" id="IPR013520">
    <property type="entry name" value="Ribonucl_H"/>
</dbReference>
<dbReference type="PANTHER" id="PTHR11046:SF0">
    <property type="entry name" value="OLIGORIBONUCLEASE, MITOCHONDRIAL"/>
    <property type="match status" value="1"/>
</dbReference>
<evidence type="ECO:0000256" key="4">
    <source>
        <dbReference type="ARBA" id="ARBA00022839"/>
    </source>
</evidence>
<dbReference type="PANTHER" id="PTHR11046">
    <property type="entry name" value="OLIGORIBONUCLEASE, MITOCHONDRIAL"/>
    <property type="match status" value="1"/>
</dbReference>
<dbReference type="InterPro" id="IPR036397">
    <property type="entry name" value="RNaseH_sf"/>
</dbReference>
<evidence type="ECO:0000313" key="7">
    <source>
        <dbReference type="Proteomes" id="UP000289537"/>
    </source>
</evidence>
<name>A0A2Z5T3Q9_9GAMM</name>
<evidence type="ECO:0000256" key="3">
    <source>
        <dbReference type="ARBA" id="ARBA00022801"/>
    </source>
</evidence>
<evidence type="ECO:0000256" key="2">
    <source>
        <dbReference type="ARBA" id="ARBA00022722"/>
    </source>
</evidence>
<dbReference type="NCBIfam" id="NF003765">
    <property type="entry name" value="PRK05359.1"/>
    <property type="match status" value="1"/>
</dbReference>
<protein>
    <submittedName>
        <fullName evidence="6">Oligoribonuclease</fullName>
    </submittedName>
</protein>
<dbReference type="KEGG" id="eor:NARRFE1_00780"/>
<dbReference type="InterPro" id="IPR012337">
    <property type="entry name" value="RNaseH-like_sf"/>
</dbReference>
<dbReference type="SUPFAM" id="SSF53098">
    <property type="entry name" value="Ribonuclease H-like"/>
    <property type="match status" value="1"/>
</dbReference>
<keyword evidence="3" id="KW-0378">Hydrolase</keyword>
<sequence>MKNKKLIWIDLEMTGLDPNKCFILEVGILITNINLNILCESFNIIIHQDDEKLLNMDKWNTLTHTKNGLLDKVRKSNINEKEAEKKIIDYISKICLYKESPMCGNNISHDRKFLLKYMPFLEDFFNYKHIDVNSIKEFVKICKPNISLNYKKKNIHRALFDVKESIKELIFYKKQILNNNV</sequence>
<dbReference type="AlphaFoldDB" id="A0A2Z5T3Q9"/>
<proteinExistence type="inferred from homology"/>
<dbReference type="Proteomes" id="UP000289537">
    <property type="component" value="Chromosome"/>
</dbReference>
<evidence type="ECO:0000256" key="1">
    <source>
        <dbReference type="ARBA" id="ARBA00009921"/>
    </source>
</evidence>
<dbReference type="Gene3D" id="3.30.420.10">
    <property type="entry name" value="Ribonuclease H-like superfamily/Ribonuclease H"/>
    <property type="match status" value="1"/>
</dbReference>
<dbReference type="GO" id="GO:0000175">
    <property type="term" value="F:3'-5'-RNA exonuclease activity"/>
    <property type="evidence" value="ECO:0007669"/>
    <property type="project" value="InterPro"/>
</dbReference>
<reference evidence="6 7" key="1">
    <citation type="journal article" date="2017" name="Proc. Natl. Acad. Sci. U.S.A.">
        <title>Small genome symbiont underlies cuticle hardness in beetles.</title>
        <authorList>
            <person name="Anbutsu H."/>
            <person name="Moriyama M."/>
            <person name="Nikoh N."/>
            <person name="Hosokawa T."/>
            <person name="Futahashi R."/>
            <person name="Tanahashi M."/>
            <person name="Meng X.Y."/>
            <person name="Kuriwada T."/>
            <person name="Mori N."/>
            <person name="Oshima K."/>
            <person name="Hattori M."/>
            <person name="Fujie M."/>
            <person name="Satoh N."/>
            <person name="Maeda T."/>
            <person name="Shigenobu S."/>
            <person name="Koga R."/>
            <person name="Fukatsu T."/>
        </authorList>
    </citation>
    <scope>NUCLEOTIDE SEQUENCE [LARGE SCALE GENOMIC DNA]</scope>
    <source>
        <strain evidence="6">NARRFE1</strain>
    </source>
</reference>
<dbReference type="Pfam" id="PF00929">
    <property type="entry name" value="RNase_T"/>
    <property type="match status" value="1"/>
</dbReference>
<comment type="similarity">
    <text evidence="1">Belongs to the oligoribonuclease family.</text>
</comment>
<evidence type="ECO:0000313" key="6">
    <source>
        <dbReference type="EMBL" id="BBA85028.1"/>
    </source>
</evidence>